<dbReference type="Proteomes" id="UP001549313">
    <property type="component" value="Unassembled WGS sequence"/>
</dbReference>
<dbReference type="EMBL" id="JBEPTF010000001">
    <property type="protein sequence ID" value="MET4683574.1"/>
    <property type="molecule type" value="Genomic_DNA"/>
</dbReference>
<keyword evidence="8" id="KW-1185">Reference proteome</keyword>
<proteinExistence type="predicted"/>
<feature type="transmembrane region" description="Helical" evidence="5">
    <location>
        <begin position="89"/>
        <end position="108"/>
    </location>
</feature>
<comment type="caution">
    <text evidence="7">The sequence shown here is derived from an EMBL/GenBank/DDBJ whole genome shotgun (WGS) entry which is preliminary data.</text>
</comment>
<evidence type="ECO:0000256" key="4">
    <source>
        <dbReference type="ARBA" id="ARBA00023136"/>
    </source>
</evidence>
<dbReference type="InterPro" id="IPR027469">
    <property type="entry name" value="Cation_efflux_TMD_sf"/>
</dbReference>
<feature type="domain" description="Cation efflux protein transmembrane" evidence="6">
    <location>
        <begin position="24"/>
        <end position="70"/>
    </location>
</feature>
<organism evidence="7 8">
    <name type="scientific">Brevundimonas faecalis</name>
    <dbReference type="NCBI Taxonomy" id="947378"/>
    <lineage>
        <taxon>Bacteria</taxon>
        <taxon>Pseudomonadati</taxon>
        <taxon>Pseudomonadota</taxon>
        <taxon>Alphaproteobacteria</taxon>
        <taxon>Caulobacterales</taxon>
        <taxon>Caulobacteraceae</taxon>
        <taxon>Brevundimonas</taxon>
    </lineage>
</organism>
<evidence type="ECO:0000256" key="2">
    <source>
        <dbReference type="ARBA" id="ARBA00022692"/>
    </source>
</evidence>
<feature type="transmembrane region" description="Helical" evidence="5">
    <location>
        <begin position="114"/>
        <end position="134"/>
    </location>
</feature>
<evidence type="ECO:0000256" key="5">
    <source>
        <dbReference type="SAM" id="Phobius"/>
    </source>
</evidence>
<dbReference type="Pfam" id="PF01545">
    <property type="entry name" value="Cation_efflux"/>
    <property type="match status" value="2"/>
</dbReference>
<dbReference type="SUPFAM" id="SSF161111">
    <property type="entry name" value="Cation efflux protein transmembrane domain-like"/>
    <property type="match status" value="1"/>
</dbReference>
<accession>A0ABV2RAF9</accession>
<protein>
    <submittedName>
        <fullName evidence="7">Co/Zn/Cd efflux system component</fullName>
    </submittedName>
</protein>
<evidence type="ECO:0000259" key="6">
    <source>
        <dbReference type="Pfam" id="PF01545"/>
    </source>
</evidence>
<evidence type="ECO:0000256" key="3">
    <source>
        <dbReference type="ARBA" id="ARBA00022989"/>
    </source>
</evidence>
<sequence>MANCCGDTLYKTDRPPEERWRLALWLALAINAGMFAVEGGAGLLSGSASLQADALDFLGDAANYGISLGVVGLVLVWRARAALVKGATMLVFGGWVAGVTLWGVWLGETPTAEVMGIIGLAALIANVVTAVMLFGFRKGDANMRSVWICSRNDAIGNLAVMLAAWGVFGTGTRWPDLLVAAVMAGLALQGGWQVIRHAGAELKTVPAVPAPRPFKVETRHKPIA</sequence>
<dbReference type="RefSeq" id="WP_354088490.1">
    <property type="nucleotide sequence ID" value="NZ_JBEPTF010000001.1"/>
</dbReference>
<keyword evidence="3 5" id="KW-1133">Transmembrane helix</keyword>
<keyword evidence="4 5" id="KW-0472">Membrane</keyword>
<dbReference type="Gene3D" id="1.20.1510.10">
    <property type="entry name" value="Cation efflux protein transmembrane domain"/>
    <property type="match status" value="1"/>
</dbReference>
<evidence type="ECO:0000313" key="7">
    <source>
        <dbReference type="EMBL" id="MET4683574.1"/>
    </source>
</evidence>
<comment type="subcellular location">
    <subcellularLocation>
        <location evidence="1">Membrane</location>
        <topology evidence="1">Multi-pass membrane protein</topology>
    </subcellularLocation>
</comment>
<evidence type="ECO:0000256" key="1">
    <source>
        <dbReference type="ARBA" id="ARBA00004141"/>
    </source>
</evidence>
<dbReference type="InterPro" id="IPR058533">
    <property type="entry name" value="Cation_efflux_TM"/>
</dbReference>
<feature type="domain" description="Cation efflux protein transmembrane" evidence="6">
    <location>
        <begin position="81"/>
        <end position="202"/>
    </location>
</feature>
<gene>
    <name evidence="7" type="ORF">ABIE19_001483</name>
</gene>
<feature type="transmembrane region" description="Helical" evidence="5">
    <location>
        <begin position="61"/>
        <end position="77"/>
    </location>
</feature>
<evidence type="ECO:0000313" key="8">
    <source>
        <dbReference type="Proteomes" id="UP001549313"/>
    </source>
</evidence>
<feature type="transmembrane region" description="Helical" evidence="5">
    <location>
        <begin position="22"/>
        <end position="41"/>
    </location>
</feature>
<reference evidence="7 8" key="1">
    <citation type="submission" date="2024-06" db="EMBL/GenBank/DDBJ databases">
        <title>Sorghum-associated microbial communities from plants grown in Nebraska, USA.</title>
        <authorList>
            <person name="Schachtman D."/>
        </authorList>
    </citation>
    <scope>NUCLEOTIDE SEQUENCE [LARGE SCALE GENOMIC DNA]</scope>
    <source>
        <strain evidence="7 8">2814</strain>
    </source>
</reference>
<keyword evidence="2 5" id="KW-0812">Transmembrane</keyword>
<name>A0ABV2RAF9_9CAUL</name>